<evidence type="ECO:0000259" key="3">
    <source>
        <dbReference type="Pfam" id="PF20695"/>
    </source>
</evidence>
<comment type="caution">
    <text evidence="5">The sequence shown here is derived from an EMBL/GenBank/DDBJ whole genome shotgun (WGS) entry which is preliminary data.</text>
</comment>
<dbReference type="GO" id="GO:0008694">
    <property type="term" value="F:4-hydroxy-3-polyprenylbenzoate decarboxylase activity"/>
    <property type="evidence" value="ECO:0007669"/>
    <property type="project" value="UniProtKB-EC"/>
</dbReference>
<feature type="domain" description="3-octaprenyl-4-hydroxybenzoate carboxy-lyase-like Rift-related" evidence="2">
    <location>
        <begin position="101"/>
        <end position="289"/>
    </location>
</feature>
<evidence type="ECO:0000256" key="1">
    <source>
        <dbReference type="ARBA" id="ARBA00010021"/>
    </source>
</evidence>
<dbReference type="InterPro" id="IPR049381">
    <property type="entry name" value="UbiD-like_C"/>
</dbReference>
<dbReference type="InterPro" id="IPR049383">
    <property type="entry name" value="UbiD-like_N"/>
</dbReference>
<name>A0ABS2L8Q2_9MICO</name>
<dbReference type="PANTHER" id="PTHR30108:SF21">
    <property type="entry name" value="4-HYDROXYBENZOATE DECARBOXYLASE"/>
    <property type="match status" value="1"/>
</dbReference>
<sequence>MAPIDQSLRSFLKRCDDRGLLKRVFDTVSPEFEIAAYLAELDPGPVVTFDSVAGSTMPVVANVLGSLERIADALGTDVSGIQSAITEAVGSTGRLELVDVAPVQQKILGTDLSALPIPTFFEREGGPYITAGVIIARDPVTGLGNASFARVRPLGGNRAMIGIAPNHHLNKMAERAPDGRLEIAVVIGAHPSVQLAACLYLGLGDDELLHVESMLGEPLRVVQARTVDLLVPADAEIVLEGVLDVRNTFDEGDVSEYHGMYERYGAAATAEFSAITSRADPIYQAVLPGLHREHLYLGAIPIAAGLRAAVERSIPNVGEVSITESGGGRLVAVVQLHDPRPGQGKQAMMACWGSLSMLKQVTVVNDDIDVWDPIAVEWARIARCRIERDLVTIQDARTDRSEPLESGGTVTKIGFDALVNESDRVEGFERATPPAAVTTAVREKLFGLPNARQTRSADEGVTE</sequence>
<dbReference type="InterPro" id="IPR002830">
    <property type="entry name" value="UbiD"/>
</dbReference>
<keyword evidence="5" id="KW-0456">Lyase</keyword>
<evidence type="ECO:0000313" key="5">
    <source>
        <dbReference type="EMBL" id="MBM7473472.1"/>
    </source>
</evidence>
<protein>
    <submittedName>
        <fullName evidence="5">4-hydroxy-3-polyprenylbenzoate decarboxylase</fullName>
        <ecNumber evidence="5">4.1.1.98</ecNumber>
    </submittedName>
</protein>
<keyword evidence="6" id="KW-1185">Reference proteome</keyword>
<reference evidence="5 6" key="1">
    <citation type="submission" date="2021-01" db="EMBL/GenBank/DDBJ databases">
        <title>Sequencing the genomes of 1000 actinobacteria strains.</title>
        <authorList>
            <person name="Klenk H.-P."/>
        </authorList>
    </citation>
    <scope>NUCLEOTIDE SEQUENCE [LARGE SCALE GENOMIC DNA]</scope>
    <source>
        <strain evidence="5 6">DSM 13057</strain>
    </source>
</reference>
<dbReference type="InterPro" id="IPR048304">
    <property type="entry name" value="UbiD_Rift_dom"/>
</dbReference>
<dbReference type="Pfam" id="PF20696">
    <property type="entry name" value="UbiD_C"/>
    <property type="match status" value="1"/>
</dbReference>
<evidence type="ECO:0000313" key="6">
    <source>
        <dbReference type="Proteomes" id="UP000776164"/>
    </source>
</evidence>
<dbReference type="Proteomes" id="UP000776164">
    <property type="component" value="Unassembled WGS sequence"/>
</dbReference>
<dbReference type="RefSeq" id="WP_205110985.1">
    <property type="nucleotide sequence ID" value="NZ_BAAAHT010000001.1"/>
</dbReference>
<feature type="domain" description="3-octaprenyl-4-hydroxybenzoate carboxy-lyase-like N-terminal" evidence="3">
    <location>
        <begin position="12"/>
        <end position="85"/>
    </location>
</feature>
<accession>A0ABS2L8Q2</accession>
<evidence type="ECO:0000259" key="4">
    <source>
        <dbReference type="Pfam" id="PF20696"/>
    </source>
</evidence>
<gene>
    <name evidence="5" type="ORF">JOE66_003106</name>
</gene>
<feature type="domain" description="3-octaprenyl-4-hydroxybenzoate carboxy-lyase-like C-terminal" evidence="4">
    <location>
        <begin position="296"/>
        <end position="417"/>
    </location>
</feature>
<dbReference type="EMBL" id="JAFBBU010000001">
    <property type="protein sequence ID" value="MBM7473472.1"/>
    <property type="molecule type" value="Genomic_DNA"/>
</dbReference>
<dbReference type="Pfam" id="PF01977">
    <property type="entry name" value="UbiD"/>
    <property type="match status" value="1"/>
</dbReference>
<organism evidence="5 6">
    <name type="scientific">Subtercola frigoramans</name>
    <dbReference type="NCBI Taxonomy" id="120298"/>
    <lineage>
        <taxon>Bacteria</taxon>
        <taxon>Bacillati</taxon>
        <taxon>Actinomycetota</taxon>
        <taxon>Actinomycetes</taxon>
        <taxon>Micrococcales</taxon>
        <taxon>Microbacteriaceae</taxon>
        <taxon>Subtercola</taxon>
    </lineage>
</organism>
<dbReference type="Pfam" id="PF20695">
    <property type="entry name" value="UbiD_N"/>
    <property type="match status" value="1"/>
</dbReference>
<dbReference type="SUPFAM" id="SSF50475">
    <property type="entry name" value="FMN-binding split barrel"/>
    <property type="match status" value="1"/>
</dbReference>
<dbReference type="EC" id="4.1.1.98" evidence="5"/>
<dbReference type="Gene3D" id="3.40.1670.10">
    <property type="entry name" value="UbiD C-terminal domain-like"/>
    <property type="match status" value="1"/>
</dbReference>
<dbReference type="NCBIfam" id="TIGR00148">
    <property type="entry name" value="UbiD family decarboxylase"/>
    <property type="match status" value="1"/>
</dbReference>
<proteinExistence type="inferred from homology"/>
<comment type="similarity">
    <text evidence="1">Belongs to the UbiD family.</text>
</comment>
<dbReference type="PANTHER" id="PTHR30108">
    <property type="entry name" value="3-OCTAPRENYL-4-HYDROXYBENZOATE CARBOXY-LYASE-RELATED"/>
    <property type="match status" value="1"/>
</dbReference>
<evidence type="ECO:0000259" key="2">
    <source>
        <dbReference type="Pfam" id="PF01977"/>
    </source>
</evidence>
<dbReference type="SUPFAM" id="SSF143968">
    <property type="entry name" value="UbiD C-terminal domain-like"/>
    <property type="match status" value="1"/>
</dbReference>